<dbReference type="InterPro" id="IPR046714">
    <property type="entry name" value="DUF6787"/>
</dbReference>
<reference evidence="3 4" key="1">
    <citation type="submission" date="2019-07" db="EMBL/GenBank/DDBJ databases">
        <title>Genomic Encyclopedia of Archaeal and Bacterial Type Strains, Phase II (KMG-II): from individual species to whole genera.</title>
        <authorList>
            <person name="Goeker M."/>
        </authorList>
    </citation>
    <scope>NUCLEOTIDE SEQUENCE [LARGE SCALE GENOMIC DNA]</scope>
    <source>
        <strain evidence="3 4">DSM 17527</strain>
    </source>
</reference>
<protein>
    <recommendedName>
        <fullName evidence="2">DUF6787 domain-containing protein</fullName>
    </recommendedName>
</protein>
<keyword evidence="1" id="KW-1133">Transmembrane helix</keyword>
<evidence type="ECO:0000259" key="2">
    <source>
        <dbReference type="Pfam" id="PF20584"/>
    </source>
</evidence>
<evidence type="ECO:0000313" key="3">
    <source>
        <dbReference type="EMBL" id="TYP74978.1"/>
    </source>
</evidence>
<feature type="transmembrane region" description="Helical" evidence="1">
    <location>
        <begin position="124"/>
        <end position="156"/>
    </location>
</feature>
<feature type="transmembrane region" description="Helical" evidence="1">
    <location>
        <begin position="50"/>
        <end position="71"/>
    </location>
</feature>
<dbReference type="RefSeq" id="WP_148781983.1">
    <property type="nucleotide sequence ID" value="NZ_VNHU01000003.1"/>
</dbReference>
<comment type="caution">
    <text evidence="3">The sequence shown here is derived from an EMBL/GenBank/DDBJ whole genome shotgun (WGS) entry which is preliminary data.</text>
</comment>
<evidence type="ECO:0000313" key="4">
    <source>
        <dbReference type="Proteomes" id="UP000324376"/>
    </source>
</evidence>
<organism evidence="3 4">
    <name type="scientific">Aquimarina intermedia</name>
    <dbReference type="NCBI Taxonomy" id="350814"/>
    <lineage>
        <taxon>Bacteria</taxon>
        <taxon>Pseudomonadati</taxon>
        <taxon>Bacteroidota</taxon>
        <taxon>Flavobacteriia</taxon>
        <taxon>Flavobacteriales</taxon>
        <taxon>Flavobacteriaceae</taxon>
        <taxon>Aquimarina</taxon>
    </lineage>
</organism>
<feature type="transmembrane region" description="Helical" evidence="1">
    <location>
        <begin position="16"/>
        <end position="38"/>
    </location>
</feature>
<keyword evidence="1" id="KW-0812">Transmembrane</keyword>
<dbReference type="EMBL" id="VNHU01000003">
    <property type="protein sequence ID" value="TYP74978.1"/>
    <property type="molecule type" value="Genomic_DNA"/>
</dbReference>
<dbReference type="Pfam" id="PF20584">
    <property type="entry name" value="DUF6787"/>
    <property type="match status" value="1"/>
</dbReference>
<feature type="transmembrane region" description="Helical" evidence="1">
    <location>
        <begin position="83"/>
        <end position="104"/>
    </location>
</feature>
<keyword evidence="4" id="KW-1185">Reference proteome</keyword>
<gene>
    <name evidence="3" type="ORF">BD809_10340</name>
</gene>
<name>A0A5S5C8N9_9FLAO</name>
<evidence type="ECO:0000256" key="1">
    <source>
        <dbReference type="SAM" id="Phobius"/>
    </source>
</evidence>
<keyword evidence="1" id="KW-0472">Membrane</keyword>
<dbReference type="Proteomes" id="UP000324376">
    <property type="component" value="Unassembled WGS sequence"/>
</dbReference>
<feature type="domain" description="DUF6787" evidence="2">
    <location>
        <begin position="92"/>
        <end position="168"/>
    </location>
</feature>
<dbReference type="OrthoDB" id="1151370at2"/>
<sequence length="174" mass="20418">MQNFKDRWEIKKNWQLIFPALGIIGLLLSGYLLANKILNNPESFTDSYTLLILAKILLTLAIAVFFLWVTLKIFEKLEQKWKVTYRWELIAIFIAFAITGSTSAKISDPVLSILGLTRETTLSYIYWPLRIILIFPIYQVLLVIVGWLFGQFSFFWEFEKKMLSRLGFARFFES</sequence>
<dbReference type="AlphaFoldDB" id="A0A5S5C8N9"/>
<proteinExistence type="predicted"/>
<accession>A0A5S5C8N9</accession>